<gene>
    <name evidence="2" type="ORF">N0B48_01760</name>
</gene>
<comment type="caution">
    <text evidence="2">The sequence shown here is derived from an EMBL/GenBank/DDBJ whole genome shotgun (WGS) entry which is preliminary data.</text>
</comment>
<dbReference type="EMBL" id="JAOAMU010000001">
    <property type="protein sequence ID" value="MCT2560607.1"/>
    <property type="molecule type" value="Genomic_DNA"/>
</dbReference>
<dbReference type="Pfam" id="PF13432">
    <property type="entry name" value="TPR_16"/>
    <property type="match status" value="2"/>
</dbReference>
<sequence length="323" mass="37361">MMKKRISILISVFACVSVFGQKKESFDKQKLIQELSDNACKCADSITLFNRDKKDILKDIHACIDQNAGALQFGTLIGNVETLKENAPVVNGKKEVNLTLNTDKDSQQYIESYNELERYLMKNCTSIQHATRITETKSEGLSKDPIALEFYEKALEASKKEDWENAIKNYEQAVKKDPKFTYAWDNLGINYRRTGEYDKALDAYKKSLEIDPKGKMPLQNIPMVYIYKKDFQKAIEAYLALEKIYPEDPEMYYGIGQVYLSGIKDNEKALDYICKAYRIYNNQKSPYRADAETVISSIYKMMKEKGEVEKFKEILKKNNINFQ</sequence>
<keyword evidence="3" id="KW-1185">Reference proteome</keyword>
<protein>
    <submittedName>
        <fullName evidence="2">Tetratricopeptide repeat protein</fullName>
    </submittedName>
</protein>
<accession>A0ABT2IPC3</accession>
<evidence type="ECO:0000256" key="1">
    <source>
        <dbReference type="PROSITE-ProRule" id="PRU00339"/>
    </source>
</evidence>
<feature type="repeat" description="TPR" evidence="1">
    <location>
        <begin position="181"/>
        <end position="214"/>
    </location>
</feature>
<dbReference type="PANTHER" id="PTHR44366:SF1">
    <property type="entry name" value="UDP-N-ACETYLGLUCOSAMINE--PEPTIDE N-ACETYLGLUCOSAMINYLTRANSFERASE 110 KDA SUBUNIT"/>
    <property type="match status" value="1"/>
</dbReference>
<dbReference type="SUPFAM" id="SSF48452">
    <property type="entry name" value="TPR-like"/>
    <property type="match status" value="1"/>
</dbReference>
<feature type="repeat" description="TPR" evidence="1">
    <location>
        <begin position="147"/>
        <end position="180"/>
    </location>
</feature>
<reference evidence="2 3" key="1">
    <citation type="submission" date="2022-09" db="EMBL/GenBank/DDBJ databases">
        <title>Chryseobacterium oleae sp.nov., isolated from the inter-root soil of Pyrola calliantha H. Andr. in Tibet.</title>
        <authorList>
            <person name="Li Z."/>
        </authorList>
    </citation>
    <scope>NUCLEOTIDE SEQUENCE [LARGE SCALE GENOMIC DNA]</scope>
    <source>
        <strain evidence="3">pc1-10</strain>
    </source>
</reference>
<dbReference type="SMART" id="SM00028">
    <property type="entry name" value="TPR"/>
    <property type="match status" value="4"/>
</dbReference>
<dbReference type="Gene3D" id="1.25.40.10">
    <property type="entry name" value="Tetratricopeptide repeat domain"/>
    <property type="match status" value="1"/>
</dbReference>
<organism evidence="2 3">
    <name type="scientific">Chryseobacterium herbae</name>
    <dbReference type="NCBI Taxonomy" id="2976476"/>
    <lineage>
        <taxon>Bacteria</taxon>
        <taxon>Pseudomonadati</taxon>
        <taxon>Bacteroidota</taxon>
        <taxon>Flavobacteriia</taxon>
        <taxon>Flavobacteriales</taxon>
        <taxon>Weeksellaceae</taxon>
        <taxon>Chryseobacterium group</taxon>
        <taxon>Chryseobacterium</taxon>
    </lineage>
</organism>
<evidence type="ECO:0000313" key="2">
    <source>
        <dbReference type="EMBL" id="MCT2560607.1"/>
    </source>
</evidence>
<dbReference type="InterPro" id="IPR037919">
    <property type="entry name" value="OGT"/>
</dbReference>
<name>A0ABT2IPC3_9FLAO</name>
<dbReference type="InterPro" id="IPR011990">
    <property type="entry name" value="TPR-like_helical_dom_sf"/>
</dbReference>
<keyword evidence="1" id="KW-0802">TPR repeat</keyword>
<dbReference type="PROSITE" id="PS50005">
    <property type="entry name" value="TPR"/>
    <property type="match status" value="2"/>
</dbReference>
<evidence type="ECO:0000313" key="3">
    <source>
        <dbReference type="Proteomes" id="UP001525566"/>
    </source>
</evidence>
<dbReference type="InterPro" id="IPR019734">
    <property type="entry name" value="TPR_rpt"/>
</dbReference>
<dbReference type="Proteomes" id="UP001525566">
    <property type="component" value="Unassembled WGS sequence"/>
</dbReference>
<proteinExistence type="predicted"/>
<dbReference type="PANTHER" id="PTHR44366">
    <property type="entry name" value="UDP-N-ACETYLGLUCOSAMINE--PEPTIDE N-ACETYLGLUCOSAMINYLTRANSFERASE 110 KDA SUBUNIT"/>
    <property type="match status" value="1"/>
</dbReference>
<dbReference type="PROSITE" id="PS50293">
    <property type="entry name" value="TPR_REGION"/>
    <property type="match status" value="1"/>
</dbReference>